<dbReference type="PANTHER" id="PTHR11122">
    <property type="entry name" value="APOSPORY-ASSOCIATED PROTEIN C-RELATED"/>
    <property type="match status" value="1"/>
</dbReference>
<dbReference type="InterPro" id="IPR008183">
    <property type="entry name" value="Aldose_1/G6P_1-epimerase"/>
</dbReference>
<dbReference type="Pfam" id="PF01263">
    <property type="entry name" value="Aldose_epim"/>
    <property type="match status" value="1"/>
</dbReference>
<evidence type="ECO:0000313" key="1">
    <source>
        <dbReference type="EMBL" id="MFC0048739.1"/>
    </source>
</evidence>
<sequence length="197" mass="21988">MANFVHLDGFAHLTALPCIRFSFADYTAVVSLYGGQVLSLTLKGEELLWLSPTTDWQNQHPIRGGVPVCWPWFGPVDPALTQQQVPNHGLARTHLWQQVADESCSDHALLILQAEFDNIPWQAGKVRLQCQYLLNHKGLHLHLHCSELTLQQAALHTYFACDDVRQATVSPLPATFINKVVPAETSAALQFGDEIDR</sequence>
<keyword evidence="2" id="KW-1185">Reference proteome</keyword>
<dbReference type="Proteomes" id="UP001589813">
    <property type="component" value="Unassembled WGS sequence"/>
</dbReference>
<name>A0ABV6BCZ6_9GAMM</name>
<accession>A0ABV6BCZ6</accession>
<dbReference type="RefSeq" id="WP_377243199.1">
    <property type="nucleotide sequence ID" value="NZ_JBHLXP010000001.1"/>
</dbReference>
<reference evidence="1 2" key="1">
    <citation type="submission" date="2024-09" db="EMBL/GenBank/DDBJ databases">
        <authorList>
            <person name="Sun Q."/>
            <person name="Mori K."/>
        </authorList>
    </citation>
    <scope>NUCLEOTIDE SEQUENCE [LARGE SCALE GENOMIC DNA]</scope>
    <source>
        <strain evidence="1 2">KCTC 23315</strain>
    </source>
</reference>
<comment type="caution">
    <text evidence="1">The sequence shown here is derived from an EMBL/GenBank/DDBJ whole genome shotgun (WGS) entry which is preliminary data.</text>
</comment>
<dbReference type="SUPFAM" id="SSF74650">
    <property type="entry name" value="Galactose mutarotase-like"/>
    <property type="match status" value="1"/>
</dbReference>
<dbReference type="EMBL" id="JBHLXP010000001">
    <property type="protein sequence ID" value="MFC0048739.1"/>
    <property type="molecule type" value="Genomic_DNA"/>
</dbReference>
<dbReference type="InterPro" id="IPR014718">
    <property type="entry name" value="GH-type_carb-bd"/>
</dbReference>
<protein>
    <submittedName>
        <fullName evidence="1">D-hexose-6-phosphate mutarotase</fullName>
    </submittedName>
</protein>
<organism evidence="1 2">
    <name type="scientific">Rheinheimera tilapiae</name>
    <dbReference type="NCBI Taxonomy" id="875043"/>
    <lineage>
        <taxon>Bacteria</taxon>
        <taxon>Pseudomonadati</taxon>
        <taxon>Pseudomonadota</taxon>
        <taxon>Gammaproteobacteria</taxon>
        <taxon>Chromatiales</taxon>
        <taxon>Chromatiaceae</taxon>
        <taxon>Rheinheimera</taxon>
    </lineage>
</organism>
<feature type="non-terminal residue" evidence="1">
    <location>
        <position position="197"/>
    </location>
</feature>
<proteinExistence type="predicted"/>
<gene>
    <name evidence="1" type="ORF">ACFFJP_10630</name>
</gene>
<dbReference type="Gene3D" id="2.70.98.10">
    <property type="match status" value="1"/>
</dbReference>
<evidence type="ECO:0000313" key="2">
    <source>
        <dbReference type="Proteomes" id="UP001589813"/>
    </source>
</evidence>
<dbReference type="InterPro" id="IPR011013">
    <property type="entry name" value="Gal_mutarotase_sf_dom"/>
</dbReference>
<dbReference type="PANTHER" id="PTHR11122:SF13">
    <property type="entry name" value="GLUCOSE-6-PHOSPHATE 1-EPIMERASE"/>
    <property type="match status" value="1"/>
</dbReference>